<evidence type="ECO:0000256" key="1">
    <source>
        <dbReference type="SAM" id="MobiDB-lite"/>
    </source>
</evidence>
<dbReference type="GO" id="GO:0016020">
    <property type="term" value="C:membrane"/>
    <property type="evidence" value="ECO:0007669"/>
    <property type="project" value="UniProtKB-SubCell"/>
</dbReference>
<feature type="region of interest" description="Disordered" evidence="1">
    <location>
        <begin position="421"/>
        <end position="458"/>
    </location>
</feature>
<dbReference type="AlphaFoldDB" id="A0A7S0N6G4"/>
<evidence type="ECO:0000313" key="4">
    <source>
        <dbReference type="EMBL" id="CAD8661529.1"/>
    </source>
</evidence>
<accession>A0A7S0N6G4</accession>
<dbReference type="EMBL" id="HBFA01013217">
    <property type="protein sequence ID" value="CAD8661529.1"/>
    <property type="molecule type" value="Transcribed_RNA"/>
</dbReference>
<evidence type="ECO:0000256" key="2">
    <source>
        <dbReference type="SAM" id="Phobius"/>
    </source>
</evidence>
<feature type="domain" description="Inositolphosphotransferase Aur1/Ipt1" evidence="3">
    <location>
        <begin position="240"/>
        <end position="396"/>
    </location>
</feature>
<feature type="transmembrane region" description="Helical" evidence="2">
    <location>
        <begin position="249"/>
        <end position="270"/>
    </location>
</feature>
<name>A0A7S0N6G4_9CHLO</name>
<dbReference type="Gene3D" id="1.20.144.10">
    <property type="entry name" value="Phosphatidic acid phosphatase type 2/haloperoxidase"/>
    <property type="match status" value="1"/>
</dbReference>
<feature type="transmembrane region" description="Helical" evidence="2">
    <location>
        <begin position="126"/>
        <end position="147"/>
    </location>
</feature>
<dbReference type="SUPFAM" id="SSF48317">
    <property type="entry name" value="Acid phosphatase/Vanadium-dependent haloperoxidase"/>
    <property type="match status" value="1"/>
</dbReference>
<sequence>MPLLVPAPKRISHSPPEPDKPSGLNTADPNCSPPSYQPNDGSAVTASGENDIFNERGPEEGLDEFAETASQLRPPVTAEEYKFRSFVHGLHPALRSAWDTFRLRSDQIIPCHSQYLDVELQSEHPYWAVTDIALLVASFAFLPLYFAHFDFNFQTIFAFALNRLAIPILIIVLRTNKSLRGDRRALFALDMTAWYTCLGGMYGEVGTVILATGWDFFDDTVQRYEEAMWGTQPAQKFQEVVPNKLVGEYFHWCYFIFYAIMFLPLPVTYWGYSRDKYLSVATAQTLTIIICSIIWLYYPCEGPYWTLGGKEASEVGYFMPYIVHYLVEGGSSRGTAMPSSHCGVSAACWLAVVWETKDYQLPFLLVTPGLWLATVYGTFHYVFDSMIGIIIGVFSVFIGRFMTRYFTDHYTTKAGINAASEAGNQSPEVSGRGGSFTVEKTPLNQTRHARSESIGSQL</sequence>
<feature type="region of interest" description="Disordered" evidence="1">
    <location>
        <begin position="1"/>
        <end position="51"/>
    </location>
</feature>
<feature type="transmembrane region" description="Helical" evidence="2">
    <location>
        <begin position="385"/>
        <end position="403"/>
    </location>
</feature>
<keyword evidence="2" id="KW-0472">Membrane</keyword>
<protein>
    <recommendedName>
        <fullName evidence="3">Inositolphosphotransferase Aur1/Ipt1 domain-containing protein</fullName>
    </recommendedName>
</protein>
<evidence type="ECO:0000259" key="3">
    <source>
        <dbReference type="Pfam" id="PF14378"/>
    </source>
</evidence>
<feature type="transmembrane region" description="Helical" evidence="2">
    <location>
        <begin position="153"/>
        <end position="173"/>
    </location>
</feature>
<feature type="transmembrane region" description="Helical" evidence="2">
    <location>
        <begin position="277"/>
        <end position="298"/>
    </location>
</feature>
<feature type="compositionally biased region" description="Polar residues" evidence="1">
    <location>
        <begin position="37"/>
        <end position="48"/>
    </location>
</feature>
<feature type="transmembrane region" description="Helical" evidence="2">
    <location>
        <begin position="193"/>
        <end position="214"/>
    </location>
</feature>
<dbReference type="Pfam" id="PF14378">
    <property type="entry name" value="PAP2_3"/>
    <property type="match status" value="1"/>
</dbReference>
<organism evidence="4">
    <name type="scientific">Pyramimonas obovata</name>
    <dbReference type="NCBI Taxonomy" id="1411642"/>
    <lineage>
        <taxon>Eukaryota</taxon>
        <taxon>Viridiplantae</taxon>
        <taxon>Chlorophyta</taxon>
        <taxon>Pyramimonadophyceae</taxon>
        <taxon>Pyramimonadales</taxon>
        <taxon>Pyramimonadaceae</taxon>
        <taxon>Pyramimonas</taxon>
        <taxon>Pyramimonas incertae sedis</taxon>
    </lineage>
</organism>
<keyword evidence="2" id="KW-1133">Transmembrane helix</keyword>
<dbReference type="InterPro" id="IPR036938">
    <property type="entry name" value="PAP2/HPO_sf"/>
</dbReference>
<keyword evidence="2" id="KW-0812">Transmembrane</keyword>
<gene>
    <name evidence="4" type="ORF">POBO1169_LOCUS6878</name>
</gene>
<dbReference type="InterPro" id="IPR026841">
    <property type="entry name" value="Aur1/Ipt1"/>
</dbReference>
<reference evidence="4" key="1">
    <citation type="submission" date="2021-01" db="EMBL/GenBank/DDBJ databases">
        <authorList>
            <person name="Corre E."/>
            <person name="Pelletier E."/>
            <person name="Niang G."/>
            <person name="Scheremetjew M."/>
            <person name="Finn R."/>
            <person name="Kale V."/>
            <person name="Holt S."/>
            <person name="Cochrane G."/>
            <person name="Meng A."/>
            <person name="Brown T."/>
            <person name="Cohen L."/>
        </authorList>
    </citation>
    <scope>NUCLEOTIDE SEQUENCE</scope>
    <source>
        <strain evidence="4">CCMP722</strain>
    </source>
</reference>
<proteinExistence type="predicted"/>